<organism evidence="2 3">
    <name type="scientific">Aureimonas populi</name>
    <dbReference type="NCBI Taxonomy" id="1701758"/>
    <lineage>
        <taxon>Bacteria</taxon>
        <taxon>Pseudomonadati</taxon>
        <taxon>Pseudomonadota</taxon>
        <taxon>Alphaproteobacteria</taxon>
        <taxon>Hyphomicrobiales</taxon>
        <taxon>Aurantimonadaceae</taxon>
        <taxon>Aureimonas</taxon>
    </lineage>
</organism>
<dbReference type="Proteomes" id="UP001597371">
    <property type="component" value="Unassembled WGS sequence"/>
</dbReference>
<evidence type="ECO:0008006" key="4">
    <source>
        <dbReference type="Google" id="ProtNLM"/>
    </source>
</evidence>
<comment type="caution">
    <text evidence="2">The sequence shown here is derived from an EMBL/GenBank/DDBJ whole genome shotgun (WGS) entry which is preliminary data.</text>
</comment>
<proteinExistence type="predicted"/>
<reference evidence="3" key="1">
    <citation type="journal article" date="2019" name="Int. J. Syst. Evol. Microbiol.">
        <title>The Global Catalogue of Microorganisms (GCM) 10K type strain sequencing project: providing services to taxonomists for standard genome sequencing and annotation.</title>
        <authorList>
            <consortium name="The Broad Institute Genomics Platform"/>
            <consortium name="The Broad Institute Genome Sequencing Center for Infectious Disease"/>
            <person name="Wu L."/>
            <person name="Ma J."/>
        </authorList>
    </citation>
    <scope>NUCLEOTIDE SEQUENCE [LARGE SCALE GENOMIC DNA]</scope>
    <source>
        <strain evidence="3">ZS-35-S2</strain>
    </source>
</reference>
<protein>
    <recommendedName>
        <fullName evidence="4">Transcriptional regulator</fullName>
    </recommendedName>
</protein>
<feature type="region of interest" description="Disordered" evidence="1">
    <location>
        <begin position="46"/>
        <end position="69"/>
    </location>
</feature>
<dbReference type="EMBL" id="JBHUIJ010000016">
    <property type="protein sequence ID" value="MFD2238350.1"/>
    <property type="molecule type" value="Genomic_DNA"/>
</dbReference>
<accession>A0ABW5CMA3</accession>
<keyword evidence="3" id="KW-1185">Reference proteome</keyword>
<gene>
    <name evidence="2" type="ORF">ACFSKQ_12910</name>
</gene>
<evidence type="ECO:0000256" key="1">
    <source>
        <dbReference type="SAM" id="MobiDB-lite"/>
    </source>
</evidence>
<name>A0ABW5CMA3_9HYPH</name>
<dbReference type="RefSeq" id="WP_209737023.1">
    <property type="nucleotide sequence ID" value="NZ_CP072611.1"/>
</dbReference>
<feature type="region of interest" description="Disordered" evidence="1">
    <location>
        <begin position="1"/>
        <end position="25"/>
    </location>
</feature>
<evidence type="ECO:0000313" key="3">
    <source>
        <dbReference type="Proteomes" id="UP001597371"/>
    </source>
</evidence>
<sequence>MSAEAKSTFPARPMADRAEKGSAMSMIAAETKARVEKTAKLRLMRMEQEAAAPPPEAPAKPVRKRKRAS</sequence>
<evidence type="ECO:0000313" key="2">
    <source>
        <dbReference type="EMBL" id="MFD2238350.1"/>
    </source>
</evidence>